<gene>
    <name evidence="4" type="ORF">ACFPTR_13100</name>
</gene>
<feature type="transmembrane region" description="Helical" evidence="2">
    <location>
        <begin position="23"/>
        <end position="44"/>
    </location>
</feature>
<keyword evidence="2" id="KW-0472">Membrane</keyword>
<reference evidence="5" key="1">
    <citation type="journal article" date="2019" name="Int. J. Syst. Evol. Microbiol.">
        <title>The Global Catalogue of Microorganisms (GCM) 10K type strain sequencing project: providing services to taxonomists for standard genome sequencing and annotation.</title>
        <authorList>
            <consortium name="The Broad Institute Genomics Platform"/>
            <consortium name="The Broad Institute Genome Sequencing Center for Infectious Disease"/>
            <person name="Wu L."/>
            <person name="Ma J."/>
        </authorList>
    </citation>
    <scope>NUCLEOTIDE SEQUENCE [LARGE SCALE GENOMIC DNA]</scope>
    <source>
        <strain evidence="5">CGMCC 1.15790</strain>
    </source>
</reference>
<evidence type="ECO:0000259" key="3">
    <source>
        <dbReference type="Pfam" id="PF07423"/>
    </source>
</evidence>
<evidence type="ECO:0000313" key="5">
    <source>
        <dbReference type="Proteomes" id="UP001596143"/>
    </source>
</evidence>
<evidence type="ECO:0000256" key="2">
    <source>
        <dbReference type="SAM" id="Phobius"/>
    </source>
</evidence>
<evidence type="ECO:0000256" key="1">
    <source>
        <dbReference type="SAM" id="MobiDB-lite"/>
    </source>
</evidence>
<protein>
    <submittedName>
        <fullName evidence="4">YrrS family protein</fullName>
    </submittedName>
</protein>
<keyword evidence="2" id="KW-1133">Transmembrane helix</keyword>
<sequence length="192" mass="22159">MILEDKEELSRQEMRKRKQMNRLLNTAIVVVGGLILFFAVQLFFMNEEASIEEADDDRIEETERAPESPPETNEPNERENKEEEEDTDEKVGGPDLGEWEPVGTSQTGPFQHDFNRGSQNWKEMENALRYATAIPMEEMTIWRLENGGENIAIGTVSDASTHDQPYQVTMQFVENEGWQPIEVIQLDHNPYQ</sequence>
<comment type="caution">
    <text evidence="4">The sequence shown here is derived from an EMBL/GenBank/DDBJ whole genome shotgun (WGS) entry which is preliminary data.</text>
</comment>
<name>A0ABW0UAS1_9BACI</name>
<dbReference type="Proteomes" id="UP001596143">
    <property type="component" value="Unassembled WGS sequence"/>
</dbReference>
<dbReference type="Pfam" id="PF07423">
    <property type="entry name" value="DUF1510"/>
    <property type="match status" value="1"/>
</dbReference>
<feature type="region of interest" description="Disordered" evidence="1">
    <location>
        <begin position="52"/>
        <end position="118"/>
    </location>
</feature>
<keyword evidence="5" id="KW-1185">Reference proteome</keyword>
<dbReference type="RefSeq" id="WP_270898234.1">
    <property type="nucleotide sequence ID" value="NZ_JBHSPF010000068.1"/>
</dbReference>
<evidence type="ECO:0000313" key="4">
    <source>
        <dbReference type="EMBL" id="MFC5629786.1"/>
    </source>
</evidence>
<accession>A0ABW0UAS1</accession>
<dbReference type="InterPro" id="IPR009988">
    <property type="entry name" value="DUF1510"/>
</dbReference>
<proteinExistence type="predicted"/>
<dbReference type="EMBL" id="JBHSPF010000068">
    <property type="protein sequence ID" value="MFC5629786.1"/>
    <property type="molecule type" value="Genomic_DNA"/>
</dbReference>
<organism evidence="4 5">
    <name type="scientific">Aliibacillus thermotolerans</name>
    <dbReference type="NCBI Taxonomy" id="1834418"/>
    <lineage>
        <taxon>Bacteria</taxon>
        <taxon>Bacillati</taxon>
        <taxon>Bacillota</taxon>
        <taxon>Bacilli</taxon>
        <taxon>Bacillales</taxon>
        <taxon>Bacillaceae</taxon>
        <taxon>Aliibacillus</taxon>
    </lineage>
</organism>
<keyword evidence="2" id="KW-0812">Transmembrane</keyword>
<feature type="domain" description="DUF1510" evidence="3">
    <location>
        <begin position="98"/>
        <end position="185"/>
    </location>
</feature>